<keyword evidence="1" id="KW-0812">Transmembrane</keyword>
<reference evidence="2 3" key="1">
    <citation type="journal article" date="2016" name="Nat. Commun.">
        <title>Thousands of microbial genomes shed light on interconnected biogeochemical processes in an aquifer system.</title>
        <authorList>
            <person name="Anantharaman K."/>
            <person name="Brown C.T."/>
            <person name="Hug L.A."/>
            <person name="Sharon I."/>
            <person name="Castelle C.J."/>
            <person name="Probst A.J."/>
            <person name="Thomas B.C."/>
            <person name="Singh A."/>
            <person name="Wilkins M.J."/>
            <person name="Karaoz U."/>
            <person name="Brodie E.L."/>
            <person name="Williams K.H."/>
            <person name="Hubbard S.S."/>
            <person name="Banfield J.F."/>
        </authorList>
    </citation>
    <scope>NUCLEOTIDE SEQUENCE [LARGE SCALE GENOMIC DNA]</scope>
</reference>
<evidence type="ECO:0000313" key="2">
    <source>
        <dbReference type="EMBL" id="OGY92578.1"/>
    </source>
</evidence>
<proteinExistence type="predicted"/>
<protein>
    <recommendedName>
        <fullName evidence="4">OB domain-containing protein</fullName>
    </recommendedName>
</protein>
<organism evidence="2 3">
    <name type="scientific">Candidatus Komeilibacteria bacterium RIFCSPLOWO2_02_FULL_48_11</name>
    <dbReference type="NCBI Taxonomy" id="1798553"/>
    <lineage>
        <taxon>Bacteria</taxon>
        <taxon>Candidatus Komeiliibacteriota</taxon>
    </lineage>
</organism>
<gene>
    <name evidence="2" type="ORF">A3H70_00785</name>
</gene>
<dbReference type="Proteomes" id="UP000178109">
    <property type="component" value="Unassembled WGS sequence"/>
</dbReference>
<comment type="caution">
    <text evidence="2">The sequence shown here is derived from an EMBL/GenBank/DDBJ whole genome shotgun (WGS) entry which is preliminary data.</text>
</comment>
<feature type="transmembrane region" description="Helical" evidence="1">
    <location>
        <begin position="165"/>
        <end position="185"/>
    </location>
</feature>
<evidence type="ECO:0000313" key="3">
    <source>
        <dbReference type="Proteomes" id="UP000178109"/>
    </source>
</evidence>
<keyword evidence="1" id="KW-1133">Transmembrane helix</keyword>
<evidence type="ECO:0008006" key="4">
    <source>
        <dbReference type="Google" id="ProtNLM"/>
    </source>
</evidence>
<dbReference type="EMBL" id="MHKO01000019">
    <property type="protein sequence ID" value="OGY92578.1"/>
    <property type="molecule type" value="Genomic_DNA"/>
</dbReference>
<name>A0A1G2BU74_9BACT</name>
<sequence>MALGDVVGILGELTETGGELRLKVAAKQDIVPLYKSQPPTPTEAETGEIGEELEGALIKASGELTEKTGTSWIIDDGSGETKITFQTTAKIKKPTVKAGEWVEIIGLVGETKSGYRVLPRYSSDVRVLAEEEATEKTGTVLGKATTNSDALARFRIPANNEPQTILKYLLITSIALIVLLAGLLIKFRIETKKRLAEMQK</sequence>
<accession>A0A1G2BU74</accession>
<evidence type="ECO:0000256" key="1">
    <source>
        <dbReference type="SAM" id="Phobius"/>
    </source>
</evidence>
<keyword evidence="1" id="KW-0472">Membrane</keyword>
<dbReference type="STRING" id="1798553.A3H70_00785"/>
<dbReference type="AlphaFoldDB" id="A0A1G2BU74"/>